<evidence type="ECO:0000256" key="1">
    <source>
        <dbReference type="SAM" id="MobiDB-lite"/>
    </source>
</evidence>
<accession>A0A6G0Z7H8</accession>
<feature type="compositionally biased region" description="Basic residues" evidence="1">
    <location>
        <begin position="99"/>
        <end position="111"/>
    </location>
</feature>
<evidence type="ECO:0000313" key="2">
    <source>
        <dbReference type="EMBL" id="KAF0766426.1"/>
    </source>
</evidence>
<dbReference type="EMBL" id="VUJU01001194">
    <property type="protein sequence ID" value="KAF0766426.1"/>
    <property type="molecule type" value="Genomic_DNA"/>
</dbReference>
<keyword evidence="3" id="KW-1185">Reference proteome</keyword>
<evidence type="ECO:0000313" key="3">
    <source>
        <dbReference type="Proteomes" id="UP000478052"/>
    </source>
</evidence>
<reference evidence="2 3" key="1">
    <citation type="submission" date="2019-08" db="EMBL/GenBank/DDBJ databases">
        <title>Whole genome of Aphis craccivora.</title>
        <authorList>
            <person name="Voronova N.V."/>
            <person name="Shulinski R.S."/>
            <person name="Bandarenka Y.V."/>
            <person name="Zhorov D.G."/>
            <person name="Warner D."/>
        </authorList>
    </citation>
    <scope>NUCLEOTIDE SEQUENCE [LARGE SCALE GENOMIC DNA]</scope>
    <source>
        <strain evidence="2">180601</strain>
        <tissue evidence="2">Whole Body</tissue>
    </source>
</reference>
<feature type="region of interest" description="Disordered" evidence="1">
    <location>
        <begin position="69"/>
        <end position="137"/>
    </location>
</feature>
<comment type="caution">
    <text evidence="2">The sequence shown here is derived from an EMBL/GenBank/DDBJ whole genome shotgun (WGS) entry which is preliminary data.</text>
</comment>
<protein>
    <submittedName>
        <fullName evidence="2">Uncharacterized protein</fullName>
    </submittedName>
</protein>
<proteinExistence type="predicted"/>
<sequence>MSNNYSYISIEQFKLLFKNRRRYFFLPTTSVRPSVVRPYATARALTETHTHTHKRASARYHAHTHTHTHTHTKTDTDTHASAHVPQKYYLRREVLPGERRRRRRRRRRRLRVGGGSDVERPYNNGAARQGRGGGGGGAVTGGALCACTAPPNLSAWPAVRALGGALLPFIDQRRRRLGDPHAASASGPTRRTLRIPDYGGGGGPTSTTRDEGGCAGDRVPVTAKSAHVDRALHVTITIGGGGVYYYTYERASAYASTSSSSPPVPVRVSNSVVVFGDGRRRLL</sequence>
<organism evidence="2 3">
    <name type="scientific">Aphis craccivora</name>
    <name type="common">Cowpea aphid</name>
    <dbReference type="NCBI Taxonomy" id="307492"/>
    <lineage>
        <taxon>Eukaryota</taxon>
        <taxon>Metazoa</taxon>
        <taxon>Ecdysozoa</taxon>
        <taxon>Arthropoda</taxon>
        <taxon>Hexapoda</taxon>
        <taxon>Insecta</taxon>
        <taxon>Pterygota</taxon>
        <taxon>Neoptera</taxon>
        <taxon>Paraneoptera</taxon>
        <taxon>Hemiptera</taxon>
        <taxon>Sternorrhyncha</taxon>
        <taxon>Aphidomorpha</taxon>
        <taxon>Aphidoidea</taxon>
        <taxon>Aphididae</taxon>
        <taxon>Aphidini</taxon>
        <taxon>Aphis</taxon>
        <taxon>Aphis</taxon>
    </lineage>
</organism>
<name>A0A6G0Z7H8_APHCR</name>
<gene>
    <name evidence="2" type="ORF">FWK35_00016433</name>
</gene>
<feature type="region of interest" description="Disordered" evidence="1">
    <location>
        <begin position="178"/>
        <end position="214"/>
    </location>
</feature>
<dbReference type="AlphaFoldDB" id="A0A6G0Z7H8"/>
<dbReference type="Proteomes" id="UP000478052">
    <property type="component" value="Unassembled WGS sequence"/>
</dbReference>